<keyword evidence="2" id="KW-0812">Transmembrane</keyword>
<gene>
    <name evidence="3" type="ORF">FB45DRAFT_1064967</name>
</gene>
<evidence type="ECO:0000256" key="2">
    <source>
        <dbReference type="SAM" id="Phobius"/>
    </source>
</evidence>
<organism evidence="3 4">
    <name type="scientific">Roridomyces roridus</name>
    <dbReference type="NCBI Taxonomy" id="1738132"/>
    <lineage>
        <taxon>Eukaryota</taxon>
        <taxon>Fungi</taxon>
        <taxon>Dikarya</taxon>
        <taxon>Basidiomycota</taxon>
        <taxon>Agaricomycotina</taxon>
        <taxon>Agaricomycetes</taxon>
        <taxon>Agaricomycetidae</taxon>
        <taxon>Agaricales</taxon>
        <taxon>Marasmiineae</taxon>
        <taxon>Mycenaceae</taxon>
        <taxon>Roridomyces</taxon>
    </lineage>
</organism>
<feature type="transmembrane region" description="Helical" evidence="2">
    <location>
        <begin position="84"/>
        <end position="103"/>
    </location>
</feature>
<accession>A0AAD7B9F7</accession>
<keyword evidence="2" id="KW-1133">Transmembrane helix</keyword>
<name>A0AAD7B9F7_9AGAR</name>
<feature type="transmembrane region" description="Helical" evidence="2">
    <location>
        <begin position="115"/>
        <end position="136"/>
    </location>
</feature>
<evidence type="ECO:0000313" key="4">
    <source>
        <dbReference type="Proteomes" id="UP001221142"/>
    </source>
</evidence>
<feature type="region of interest" description="Disordered" evidence="1">
    <location>
        <begin position="1"/>
        <end position="29"/>
    </location>
</feature>
<dbReference type="Proteomes" id="UP001221142">
    <property type="component" value="Unassembled WGS sequence"/>
</dbReference>
<evidence type="ECO:0000256" key="1">
    <source>
        <dbReference type="SAM" id="MobiDB-lite"/>
    </source>
</evidence>
<keyword evidence="4" id="KW-1185">Reference proteome</keyword>
<proteinExistence type="predicted"/>
<feature type="transmembrane region" description="Helical" evidence="2">
    <location>
        <begin position="191"/>
        <end position="216"/>
    </location>
</feature>
<reference evidence="3" key="1">
    <citation type="submission" date="2023-03" db="EMBL/GenBank/DDBJ databases">
        <title>Massive genome expansion in bonnet fungi (Mycena s.s.) driven by repeated elements and novel gene families across ecological guilds.</title>
        <authorList>
            <consortium name="Lawrence Berkeley National Laboratory"/>
            <person name="Harder C.B."/>
            <person name="Miyauchi S."/>
            <person name="Viragh M."/>
            <person name="Kuo A."/>
            <person name="Thoen E."/>
            <person name="Andreopoulos B."/>
            <person name="Lu D."/>
            <person name="Skrede I."/>
            <person name="Drula E."/>
            <person name="Henrissat B."/>
            <person name="Morin E."/>
            <person name="Kohler A."/>
            <person name="Barry K."/>
            <person name="LaButti K."/>
            <person name="Morin E."/>
            <person name="Salamov A."/>
            <person name="Lipzen A."/>
            <person name="Mereny Z."/>
            <person name="Hegedus B."/>
            <person name="Baldrian P."/>
            <person name="Stursova M."/>
            <person name="Weitz H."/>
            <person name="Taylor A."/>
            <person name="Grigoriev I.V."/>
            <person name="Nagy L.G."/>
            <person name="Martin F."/>
            <person name="Kauserud H."/>
        </authorList>
    </citation>
    <scope>NUCLEOTIDE SEQUENCE</scope>
    <source>
        <strain evidence="3">9284</strain>
    </source>
</reference>
<feature type="compositionally biased region" description="Polar residues" evidence="1">
    <location>
        <begin position="1"/>
        <end position="18"/>
    </location>
</feature>
<dbReference type="AlphaFoldDB" id="A0AAD7B9F7"/>
<keyword evidence="2" id="KW-0472">Membrane</keyword>
<dbReference type="EMBL" id="JARKIF010000027">
    <property type="protein sequence ID" value="KAJ7614165.1"/>
    <property type="molecule type" value="Genomic_DNA"/>
</dbReference>
<protein>
    <submittedName>
        <fullName evidence="3">Uncharacterized protein</fullName>
    </submittedName>
</protein>
<sequence length="246" mass="26589">MFSPTIMSSPQGNLSSRRPGNKRSDSTQSNLDRLAEHLHSNPNLPITFVLLVLIGIHPERLAAQLRASDDAVWLEFRANLIQRWQTVMITTGLVMGAAASALFSDKVAGGSYLMSLGSLCCSLVAITFGTGLSFVVQDAPPSSIVKVAQRPLALLIILALPTFFAICAVLCFYVSITALAFQNLDKRVVNILARIGTISGAAFMAFMIAVAGWMVWDMDRGERYRDIGAARVVLPLMERGESISAS</sequence>
<feature type="transmembrane region" description="Helical" evidence="2">
    <location>
        <begin position="152"/>
        <end position="179"/>
    </location>
</feature>
<comment type="caution">
    <text evidence="3">The sequence shown here is derived from an EMBL/GenBank/DDBJ whole genome shotgun (WGS) entry which is preliminary data.</text>
</comment>
<evidence type="ECO:0000313" key="3">
    <source>
        <dbReference type="EMBL" id="KAJ7614165.1"/>
    </source>
</evidence>